<dbReference type="InterPro" id="IPR050529">
    <property type="entry name" value="CYP450_sterol_14alpha_dmase"/>
</dbReference>
<evidence type="ECO:0000256" key="2">
    <source>
        <dbReference type="ARBA" id="ARBA00010617"/>
    </source>
</evidence>
<evidence type="ECO:0000256" key="5">
    <source>
        <dbReference type="ARBA" id="ARBA00023004"/>
    </source>
</evidence>
<sequence>MTVSILDFIVCAAALALLALVYRYERTPRDSTPSVKGNLVSLGPGYAFYARRAPFLDECRIRYGSSFKFAIGLWNNMHIISSPSDLKSFFFNPRLDQKELHFRAMVALGSAGDRDLLTIIHEHFLPSFARKLSRRSVAEEITTPLYTELRRRLEKIPPRAQHRLSDLTAETLYDTLSRLSFGPSFPRDTFADFVVLDRGVNALMGPFAFAARPAKRARARLLAVMEAYIVQTADRVDESDALVASALQSIRALRVPLREKAVCLLSLLWGIHSNLLKSVWWLTACLARDADARRLLAHEMSATDTGAGKAGATRDPYAIFDGFPLLDAAITETLRLCTLPGSVRVPVADGALEVPLHDGGRFYARAGDMIMADIRQQHLSDAVYPDAATFKFDRFYRAPDVPKILSWGFGPHMCKGKVFAHHVMKVWALALLQTYDFSTADALPALAPESANVVADPAGDISVALRRR</sequence>
<dbReference type="PANTHER" id="PTHR24304:SF2">
    <property type="entry name" value="24-HYDROXYCHOLESTEROL 7-ALPHA-HYDROXYLASE"/>
    <property type="match status" value="1"/>
</dbReference>
<dbReference type="AlphaFoldDB" id="A0AAD6YR48"/>
<keyword evidence="4 6" id="KW-0479">Metal-binding</keyword>
<dbReference type="GO" id="GO:0005506">
    <property type="term" value="F:iron ion binding"/>
    <property type="evidence" value="ECO:0007669"/>
    <property type="project" value="InterPro"/>
</dbReference>
<dbReference type="InterPro" id="IPR001128">
    <property type="entry name" value="Cyt_P450"/>
</dbReference>
<protein>
    <submittedName>
        <fullName evidence="7">Cytochrome P450</fullName>
    </submittedName>
</protein>
<dbReference type="PRINTS" id="PR00465">
    <property type="entry name" value="EP450IV"/>
</dbReference>
<dbReference type="GO" id="GO:0016705">
    <property type="term" value="F:oxidoreductase activity, acting on paired donors, with incorporation or reduction of molecular oxygen"/>
    <property type="evidence" value="ECO:0007669"/>
    <property type="project" value="InterPro"/>
</dbReference>
<dbReference type="GO" id="GO:0020037">
    <property type="term" value="F:heme binding"/>
    <property type="evidence" value="ECO:0007669"/>
    <property type="project" value="InterPro"/>
</dbReference>
<comment type="caution">
    <text evidence="7">The sequence shown here is derived from an EMBL/GenBank/DDBJ whole genome shotgun (WGS) entry which is preliminary data.</text>
</comment>
<accession>A0AAD6YR48</accession>
<keyword evidence="8" id="KW-1185">Reference proteome</keyword>
<evidence type="ECO:0000256" key="4">
    <source>
        <dbReference type="ARBA" id="ARBA00022723"/>
    </source>
</evidence>
<evidence type="ECO:0000256" key="6">
    <source>
        <dbReference type="PIRSR" id="PIRSR602403-1"/>
    </source>
</evidence>
<name>A0AAD6YR48_9AGAR</name>
<dbReference type="Pfam" id="PF00067">
    <property type="entry name" value="p450"/>
    <property type="match status" value="1"/>
</dbReference>
<comment type="similarity">
    <text evidence="2">Belongs to the cytochrome P450 family.</text>
</comment>
<comment type="cofactor">
    <cofactor evidence="1 6">
        <name>heme</name>
        <dbReference type="ChEBI" id="CHEBI:30413"/>
    </cofactor>
</comment>
<gene>
    <name evidence="7" type="ORF">GGX14DRAFT_385673</name>
</gene>
<dbReference type="GO" id="GO:0008395">
    <property type="term" value="F:steroid hydroxylase activity"/>
    <property type="evidence" value="ECO:0007669"/>
    <property type="project" value="TreeGrafter"/>
</dbReference>
<dbReference type="Gene3D" id="1.10.630.10">
    <property type="entry name" value="Cytochrome P450"/>
    <property type="match status" value="1"/>
</dbReference>
<evidence type="ECO:0000256" key="1">
    <source>
        <dbReference type="ARBA" id="ARBA00001971"/>
    </source>
</evidence>
<dbReference type="Proteomes" id="UP001219525">
    <property type="component" value="Unassembled WGS sequence"/>
</dbReference>
<evidence type="ECO:0000256" key="3">
    <source>
        <dbReference type="ARBA" id="ARBA00022617"/>
    </source>
</evidence>
<dbReference type="InterPro" id="IPR002403">
    <property type="entry name" value="Cyt_P450_E_grp-IV"/>
</dbReference>
<evidence type="ECO:0000313" key="7">
    <source>
        <dbReference type="EMBL" id="KAJ7226880.1"/>
    </source>
</evidence>
<evidence type="ECO:0000313" key="8">
    <source>
        <dbReference type="Proteomes" id="UP001219525"/>
    </source>
</evidence>
<dbReference type="InterPro" id="IPR036396">
    <property type="entry name" value="Cyt_P450_sf"/>
</dbReference>
<keyword evidence="3 6" id="KW-0349">Heme</keyword>
<feature type="binding site" description="axial binding residue" evidence="6">
    <location>
        <position position="414"/>
    </location>
    <ligand>
        <name>heme</name>
        <dbReference type="ChEBI" id="CHEBI:30413"/>
    </ligand>
    <ligandPart>
        <name>Fe</name>
        <dbReference type="ChEBI" id="CHEBI:18248"/>
    </ligandPart>
</feature>
<dbReference type="SUPFAM" id="SSF48264">
    <property type="entry name" value="Cytochrome P450"/>
    <property type="match status" value="1"/>
</dbReference>
<dbReference type="PANTHER" id="PTHR24304">
    <property type="entry name" value="CYTOCHROME P450 FAMILY 7"/>
    <property type="match status" value="1"/>
</dbReference>
<organism evidence="7 8">
    <name type="scientific">Mycena pura</name>
    <dbReference type="NCBI Taxonomy" id="153505"/>
    <lineage>
        <taxon>Eukaryota</taxon>
        <taxon>Fungi</taxon>
        <taxon>Dikarya</taxon>
        <taxon>Basidiomycota</taxon>
        <taxon>Agaricomycotina</taxon>
        <taxon>Agaricomycetes</taxon>
        <taxon>Agaricomycetidae</taxon>
        <taxon>Agaricales</taxon>
        <taxon>Marasmiineae</taxon>
        <taxon>Mycenaceae</taxon>
        <taxon>Mycena</taxon>
    </lineage>
</organism>
<dbReference type="EMBL" id="JARJCW010000003">
    <property type="protein sequence ID" value="KAJ7226880.1"/>
    <property type="molecule type" value="Genomic_DNA"/>
</dbReference>
<proteinExistence type="inferred from homology"/>
<reference evidence="7" key="1">
    <citation type="submission" date="2023-03" db="EMBL/GenBank/DDBJ databases">
        <title>Massive genome expansion in bonnet fungi (Mycena s.s.) driven by repeated elements and novel gene families across ecological guilds.</title>
        <authorList>
            <consortium name="Lawrence Berkeley National Laboratory"/>
            <person name="Harder C.B."/>
            <person name="Miyauchi S."/>
            <person name="Viragh M."/>
            <person name="Kuo A."/>
            <person name="Thoen E."/>
            <person name="Andreopoulos B."/>
            <person name="Lu D."/>
            <person name="Skrede I."/>
            <person name="Drula E."/>
            <person name="Henrissat B."/>
            <person name="Morin E."/>
            <person name="Kohler A."/>
            <person name="Barry K."/>
            <person name="LaButti K."/>
            <person name="Morin E."/>
            <person name="Salamov A."/>
            <person name="Lipzen A."/>
            <person name="Mereny Z."/>
            <person name="Hegedus B."/>
            <person name="Baldrian P."/>
            <person name="Stursova M."/>
            <person name="Weitz H."/>
            <person name="Taylor A."/>
            <person name="Grigoriev I.V."/>
            <person name="Nagy L.G."/>
            <person name="Martin F."/>
            <person name="Kauserud H."/>
        </authorList>
    </citation>
    <scope>NUCLEOTIDE SEQUENCE</scope>
    <source>
        <strain evidence="7">9144</strain>
    </source>
</reference>
<keyword evidence="5 6" id="KW-0408">Iron</keyword>